<dbReference type="RefSeq" id="XP_062622465.1">
    <property type="nucleotide sequence ID" value="XM_062766481.1"/>
</dbReference>
<name>A0AAF0Y4A8_9TREE</name>
<reference evidence="2" key="1">
    <citation type="submission" date="2023-10" db="EMBL/GenBank/DDBJ databases">
        <authorList>
            <person name="Noh H."/>
        </authorList>
    </citation>
    <scope>NUCLEOTIDE SEQUENCE</scope>
    <source>
        <strain evidence="2">DUCC4014</strain>
    </source>
</reference>
<proteinExistence type="predicted"/>
<protein>
    <submittedName>
        <fullName evidence="2">Uncharacterized protein</fullName>
    </submittedName>
</protein>
<evidence type="ECO:0000313" key="2">
    <source>
        <dbReference type="EMBL" id="WOO76433.1"/>
    </source>
</evidence>
<feature type="compositionally biased region" description="Polar residues" evidence="1">
    <location>
        <begin position="1"/>
        <end position="30"/>
    </location>
</feature>
<keyword evidence="3" id="KW-1185">Reference proteome</keyword>
<dbReference type="Proteomes" id="UP000827549">
    <property type="component" value="Chromosome 1"/>
</dbReference>
<evidence type="ECO:0000256" key="1">
    <source>
        <dbReference type="SAM" id="MobiDB-lite"/>
    </source>
</evidence>
<feature type="region of interest" description="Disordered" evidence="1">
    <location>
        <begin position="1"/>
        <end position="51"/>
    </location>
</feature>
<sequence>MGKLQPTFSSRAASASSGLEASDAATSGPSASVPHDSADDDELATPRPQMTHAEIVVANGPYEAQASLVLNAFTAYDGAPPEEKAFYKRALEDVIASSPPMVHTITPSQALVHERNRVFHEASEERHRQIVAQLQETLQLVRLLDAERPEALAAGGGGGEEMIARLVERAAAYTPRPLREWFKKISIAVVDEVVEVEDEEDEDEEDEEWVTENDNDAGDDEMGNNATVNAEDEVEGRA</sequence>
<dbReference type="AlphaFoldDB" id="A0AAF0Y4A8"/>
<feature type="compositionally biased region" description="Acidic residues" evidence="1">
    <location>
        <begin position="195"/>
        <end position="222"/>
    </location>
</feature>
<dbReference type="GeneID" id="87803316"/>
<feature type="region of interest" description="Disordered" evidence="1">
    <location>
        <begin position="195"/>
        <end position="238"/>
    </location>
</feature>
<evidence type="ECO:0000313" key="3">
    <source>
        <dbReference type="Proteomes" id="UP000827549"/>
    </source>
</evidence>
<dbReference type="EMBL" id="CP086714">
    <property type="protein sequence ID" value="WOO76433.1"/>
    <property type="molecule type" value="Genomic_DNA"/>
</dbReference>
<accession>A0AAF0Y4A8</accession>
<organism evidence="2 3">
    <name type="scientific">Vanrija pseudolonga</name>
    <dbReference type="NCBI Taxonomy" id="143232"/>
    <lineage>
        <taxon>Eukaryota</taxon>
        <taxon>Fungi</taxon>
        <taxon>Dikarya</taxon>
        <taxon>Basidiomycota</taxon>
        <taxon>Agaricomycotina</taxon>
        <taxon>Tremellomycetes</taxon>
        <taxon>Trichosporonales</taxon>
        <taxon>Trichosporonaceae</taxon>
        <taxon>Vanrija</taxon>
    </lineage>
</organism>
<gene>
    <name evidence="2" type="ORF">LOC62_01G000054</name>
</gene>